<dbReference type="EMBL" id="BPQP01000149">
    <property type="protein sequence ID" value="GJD98022.1"/>
    <property type="molecule type" value="Genomic_DNA"/>
</dbReference>
<comment type="caution">
    <text evidence="1">The sequence shown here is derived from an EMBL/GenBank/DDBJ whole genome shotgun (WGS) entry which is preliminary data.</text>
</comment>
<proteinExistence type="predicted"/>
<name>A0ABQ4S8D1_9HYPH</name>
<evidence type="ECO:0000313" key="2">
    <source>
        <dbReference type="Proteomes" id="UP001055125"/>
    </source>
</evidence>
<accession>A0ABQ4S8D1</accession>
<evidence type="ECO:0000313" key="1">
    <source>
        <dbReference type="EMBL" id="GJD98022.1"/>
    </source>
</evidence>
<reference evidence="1" key="2">
    <citation type="submission" date="2021-08" db="EMBL/GenBank/DDBJ databases">
        <authorList>
            <person name="Tani A."/>
            <person name="Ola A."/>
            <person name="Ogura Y."/>
            <person name="Katsura K."/>
            <person name="Hayashi T."/>
        </authorList>
    </citation>
    <scope>NUCLEOTIDE SEQUENCE</scope>
    <source>
        <strain evidence="1">DSM 19015</strain>
    </source>
</reference>
<keyword evidence="2" id="KW-1185">Reference proteome</keyword>
<dbReference type="Proteomes" id="UP001055125">
    <property type="component" value="Unassembled WGS sequence"/>
</dbReference>
<organism evidence="1 2">
    <name type="scientific">Methylobacterium iners</name>
    <dbReference type="NCBI Taxonomy" id="418707"/>
    <lineage>
        <taxon>Bacteria</taxon>
        <taxon>Pseudomonadati</taxon>
        <taxon>Pseudomonadota</taxon>
        <taxon>Alphaproteobacteria</taxon>
        <taxon>Hyphomicrobiales</taxon>
        <taxon>Methylobacteriaceae</taxon>
        <taxon>Methylobacterium</taxon>
    </lineage>
</organism>
<reference evidence="1" key="1">
    <citation type="journal article" date="2021" name="Front. Microbiol.">
        <title>Comprehensive Comparative Genomics and Phenotyping of Methylobacterium Species.</title>
        <authorList>
            <person name="Alessa O."/>
            <person name="Ogura Y."/>
            <person name="Fujitani Y."/>
            <person name="Takami H."/>
            <person name="Hayashi T."/>
            <person name="Sahin N."/>
            <person name="Tani A."/>
        </authorList>
    </citation>
    <scope>NUCLEOTIDE SEQUENCE</scope>
    <source>
        <strain evidence="1">DSM 19015</strain>
    </source>
</reference>
<sequence>MVSIMQQYGFRSLYVLAKIGHELRKEFVNTFDEPVQEAFGPLLDALEMEEQVLSLTCDEYAWSGDDKTFQYTPEFRQLARLGS</sequence>
<protein>
    <submittedName>
        <fullName evidence="1">Uncharacterized protein</fullName>
    </submittedName>
</protein>
<gene>
    <name evidence="1" type="ORF">OCOJLMKI_5261</name>
</gene>